<evidence type="ECO:0000256" key="3">
    <source>
        <dbReference type="ARBA" id="ARBA00022801"/>
    </source>
</evidence>
<sequence length="350" mass="41108">MRIWKFLTTIVLISLFPLLVFAQKVVSLSVGKDKNYYKIFITFDGKPHFKVFKDPKRDLITLKLDNTYRFNREYYSVRVVGERNLITIFVRNPQLSTAKAKVVRKYRTLVVLIPFKHRKFFKYTVVIDPGHGGRDSGATYFGVKEKEINFAVALKLYKLLKEDGRFKVYLTRKGDYFVSLTHRQKFTAQVGADLFISIHANANPYKPYKRGAEFYVLSEKGKYQKFVDLATHPSHALHFLDEDMVRDYAVRKKVLKTTLEFTQEEGEEFAKIARRYWCKYLERFIPCGGIYKRSFAVLKVPGVPTVLVEIGYMSHRGELNLLTNSRYQWSIAKTLYRAILDYFNLKMRKN</sequence>
<dbReference type="GO" id="GO:0008745">
    <property type="term" value="F:N-acetylmuramoyl-L-alanine amidase activity"/>
    <property type="evidence" value="ECO:0007669"/>
    <property type="project" value="UniProtKB-EC"/>
</dbReference>
<keyword evidence="3" id="KW-0378">Hydrolase</keyword>
<comment type="caution">
    <text evidence="5">The sequence shown here is derived from an EMBL/GenBank/DDBJ whole genome shotgun (WGS) entry which is preliminary data.</text>
</comment>
<dbReference type="InterPro" id="IPR050695">
    <property type="entry name" value="N-acetylmuramoyl_amidase_3"/>
</dbReference>
<dbReference type="PANTHER" id="PTHR30404">
    <property type="entry name" value="N-ACETYLMURAMOYL-L-ALANINE AMIDASE"/>
    <property type="match status" value="1"/>
</dbReference>
<accession>A0A9D0YNV3</accession>
<dbReference type="InterPro" id="IPR002508">
    <property type="entry name" value="MurNAc-LAA_cat"/>
</dbReference>
<dbReference type="Pfam" id="PF01520">
    <property type="entry name" value="Amidase_3"/>
    <property type="match status" value="1"/>
</dbReference>
<dbReference type="SUPFAM" id="SSF53187">
    <property type="entry name" value="Zn-dependent exopeptidases"/>
    <property type="match status" value="1"/>
</dbReference>
<organism evidence="5 6">
    <name type="scientific">Aquifex aeolicus</name>
    <dbReference type="NCBI Taxonomy" id="63363"/>
    <lineage>
        <taxon>Bacteria</taxon>
        <taxon>Pseudomonadati</taxon>
        <taxon>Aquificota</taxon>
        <taxon>Aquificia</taxon>
        <taxon>Aquificales</taxon>
        <taxon>Aquificaceae</taxon>
        <taxon>Aquifex</taxon>
    </lineage>
</organism>
<evidence type="ECO:0000256" key="1">
    <source>
        <dbReference type="ARBA" id="ARBA00001561"/>
    </source>
</evidence>
<dbReference type="Gene3D" id="3.40.630.40">
    <property type="entry name" value="Zn-dependent exopeptidases"/>
    <property type="match status" value="1"/>
</dbReference>
<comment type="catalytic activity">
    <reaction evidence="1">
        <text>Hydrolyzes the link between N-acetylmuramoyl residues and L-amino acid residues in certain cell-wall glycopeptides.</text>
        <dbReference type="EC" id="3.5.1.28"/>
    </reaction>
</comment>
<dbReference type="CDD" id="cd02696">
    <property type="entry name" value="MurNAc-LAA"/>
    <property type="match status" value="1"/>
</dbReference>
<dbReference type="GO" id="GO:0030288">
    <property type="term" value="C:outer membrane-bounded periplasmic space"/>
    <property type="evidence" value="ECO:0007669"/>
    <property type="project" value="TreeGrafter"/>
</dbReference>
<name>A0A9D0YNV3_AQUAO</name>
<evidence type="ECO:0000313" key="6">
    <source>
        <dbReference type="Proteomes" id="UP000606463"/>
    </source>
</evidence>
<evidence type="ECO:0000313" key="5">
    <source>
        <dbReference type="EMBL" id="HIP98415.1"/>
    </source>
</evidence>
<reference evidence="5" key="1">
    <citation type="journal article" date="2020" name="ISME J.">
        <title>Gammaproteobacteria mediating utilization of methyl-, sulfur- and petroleum organic compounds in deep ocean hydrothermal plumes.</title>
        <authorList>
            <person name="Zhou Z."/>
            <person name="Liu Y."/>
            <person name="Pan J."/>
            <person name="Cron B.R."/>
            <person name="Toner B.M."/>
            <person name="Anantharaman K."/>
            <person name="Breier J.A."/>
            <person name="Dick G.J."/>
            <person name="Li M."/>
        </authorList>
    </citation>
    <scope>NUCLEOTIDE SEQUENCE</scope>
    <source>
        <strain evidence="5">SZUA-1501</strain>
    </source>
</reference>
<dbReference type="Proteomes" id="UP000606463">
    <property type="component" value="Unassembled WGS sequence"/>
</dbReference>
<dbReference type="PANTHER" id="PTHR30404:SF0">
    <property type="entry name" value="N-ACETYLMURAMOYL-L-ALANINE AMIDASE AMIC"/>
    <property type="match status" value="1"/>
</dbReference>
<gene>
    <name evidence="5" type="ORF">EYH37_03525</name>
</gene>
<protein>
    <recommendedName>
        <fullName evidence="2">N-acetylmuramoyl-L-alanine amidase</fullName>
        <ecNumber evidence="2">3.5.1.28</ecNumber>
    </recommendedName>
</protein>
<dbReference type="SMART" id="SM00646">
    <property type="entry name" value="Ami_3"/>
    <property type="match status" value="1"/>
</dbReference>
<evidence type="ECO:0000256" key="2">
    <source>
        <dbReference type="ARBA" id="ARBA00011901"/>
    </source>
</evidence>
<evidence type="ECO:0000259" key="4">
    <source>
        <dbReference type="SMART" id="SM00646"/>
    </source>
</evidence>
<feature type="domain" description="MurNAc-LAA" evidence="4">
    <location>
        <begin position="184"/>
        <end position="340"/>
    </location>
</feature>
<dbReference type="EC" id="3.5.1.28" evidence="2"/>
<proteinExistence type="predicted"/>
<dbReference type="GO" id="GO:0009253">
    <property type="term" value="P:peptidoglycan catabolic process"/>
    <property type="evidence" value="ECO:0007669"/>
    <property type="project" value="InterPro"/>
</dbReference>
<dbReference type="AlphaFoldDB" id="A0A9D0YNV3"/>
<dbReference type="EMBL" id="DQVE01000036">
    <property type="protein sequence ID" value="HIP98415.1"/>
    <property type="molecule type" value="Genomic_DNA"/>
</dbReference>